<feature type="compositionally biased region" description="Basic and acidic residues" evidence="1">
    <location>
        <begin position="46"/>
        <end position="61"/>
    </location>
</feature>
<comment type="caution">
    <text evidence="2">The sequence shown here is derived from an EMBL/GenBank/DDBJ whole genome shotgun (WGS) entry which is preliminary data.</text>
</comment>
<keyword evidence="3" id="KW-1185">Reference proteome</keyword>
<dbReference type="EMBL" id="PKPP01001374">
    <property type="protein sequence ID" value="PWA83236.1"/>
    <property type="molecule type" value="Genomic_DNA"/>
</dbReference>
<accession>A0A2U1PBV6</accession>
<dbReference type="AlphaFoldDB" id="A0A2U1PBV6"/>
<organism evidence="2 3">
    <name type="scientific">Artemisia annua</name>
    <name type="common">Sweet wormwood</name>
    <dbReference type="NCBI Taxonomy" id="35608"/>
    <lineage>
        <taxon>Eukaryota</taxon>
        <taxon>Viridiplantae</taxon>
        <taxon>Streptophyta</taxon>
        <taxon>Embryophyta</taxon>
        <taxon>Tracheophyta</taxon>
        <taxon>Spermatophyta</taxon>
        <taxon>Magnoliopsida</taxon>
        <taxon>eudicotyledons</taxon>
        <taxon>Gunneridae</taxon>
        <taxon>Pentapetalae</taxon>
        <taxon>asterids</taxon>
        <taxon>campanulids</taxon>
        <taxon>Asterales</taxon>
        <taxon>Asteraceae</taxon>
        <taxon>Asteroideae</taxon>
        <taxon>Anthemideae</taxon>
        <taxon>Artemisiinae</taxon>
        <taxon>Artemisia</taxon>
    </lineage>
</organism>
<evidence type="ECO:0000313" key="3">
    <source>
        <dbReference type="Proteomes" id="UP000245207"/>
    </source>
</evidence>
<feature type="compositionally biased region" description="Basic and acidic residues" evidence="1">
    <location>
        <begin position="20"/>
        <end position="32"/>
    </location>
</feature>
<evidence type="ECO:0000313" key="2">
    <source>
        <dbReference type="EMBL" id="PWA83236.1"/>
    </source>
</evidence>
<feature type="region of interest" description="Disordered" evidence="1">
    <location>
        <begin position="42"/>
        <end position="61"/>
    </location>
</feature>
<protein>
    <submittedName>
        <fullName evidence="2">Uncharacterized protein</fullName>
    </submittedName>
</protein>
<feature type="region of interest" description="Disordered" evidence="1">
    <location>
        <begin position="15"/>
        <end position="35"/>
    </location>
</feature>
<proteinExistence type="predicted"/>
<evidence type="ECO:0000256" key="1">
    <source>
        <dbReference type="SAM" id="MobiDB-lite"/>
    </source>
</evidence>
<gene>
    <name evidence="2" type="ORF">CTI12_AA170200</name>
</gene>
<sequence length="80" mass="8871">MDPLGFLAEVAQQATASSHKAVESSKQKETIQFKRKRSRQYLSKVSHVDDAPKKNADESLDAEHVTVEAHTSVETLFTAD</sequence>
<name>A0A2U1PBV6_ARTAN</name>
<reference evidence="2 3" key="1">
    <citation type="journal article" date="2018" name="Mol. Plant">
        <title>The genome of Artemisia annua provides insight into the evolution of Asteraceae family and artemisinin biosynthesis.</title>
        <authorList>
            <person name="Shen Q."/>
            <person name="Zhang L."/>
            <person name="Liao Z."/>
            <person name="Wang S."/>
            <person name="Yan T."/>
            <person name="Shi P."/>
            <person name="Liu M."/>
            <person name="Fu X."/>
            <person name="Pan Q."/>
            <person name="Wang Y."/>
            <person name="Lv Z."/>
            <person name="Lu X."/>
            <person name="Zhang F."/>
            <person name="Jiang W."/>
            <person name="Ma Y."/>
            <person name="Chen M."/>
            <person name="Hao X."/>
            <person name="Li L."/>
            <person name="Tang Y."/>
            <person name="Lv G."/>
            <person name="Zhou Y."/>
            <person name="Sun X."/>
            <person name="Brodelius P.E."/>
            <person name="Rose J.K.C."/>
            <person name="Tang K."/>
        </authorList>
    </citation>
    <scope>NUCLEOTIDE SEQUENCE [LARGE SCALE GENOMIC DNA]</scope>
    <source>
        <strain evidence="3">cv. Huhao1</strain>
        <tissue evidence="2">Leaf</tissue>
    </source>
</reference>
<dbReference type="Proteomes" id="UP000245207">
    <property type="component" value="Unassembled WGS sequence"/>
</dbReference>